<dbReference type="GO" id="GO:0006355">
    <property type="term" value="P:regulation of DNA-templated transcription"/>
    <property type="evidence" value="ECO:0007669"/>
    <property type="project" value="InterPro"/>
</dbReference>
<sequence>MGNGNESKTIAIQLELSTSTIETHRKNIRKKLGLVGNGKLLEYAILNNLQQNTSN</sequence>
<name>A0A3B0R9M5_9ZZZZ</name>
<reference evidence="2" key="1">
    <citation type="submission" date="2018-06" db="EMBL/GenBank/DDBJ databases">
        <authorList>
            <person name="Zhirakovskaya E."/>
        </authorList>
    </citation>
    <scope>NUCLEOTIDE SEQUENCE</scope>
</reference>
<dbReference type="AlphaFoldDB" id="A0A3B0R9M5"/>
<accession>A0A3B0R9M5</accession>
<protein>
    <recommendedName>
        <fullName evidence="1">HTH luxR-type domain-containing protein</fullName>
    </recommendedName>
</protein>
<organism evidence="2">
    <name type="scientific">hydrothermal vent metagenome</name>
    <dbReference type="NCBI Taxonomy" id="652676"/>
    <lineage>
        <taxon>unclassified sequences</taxon>
        <taxon>metagenomes</taxon>
        <taxon>ecological metagenomes</taxon>
    </lineage>
</organism>
<dbReference type="GO" id="GO:0003677">
    <property type="term" value="F:DNA binding"/>
    <property type="evidence" value="ECO:0007669"/>
    <property type="project" value="InterPro"/>
</dbReference>
<dbReference type="Gene3D" id="1.10.10.10">
    <property type="entry name" value="Winged helix-like DNA-binding domain superfamily/Winged helix DNA-binding domain"/>
    <property type="match status" value="1"/>
</dbReference>
<dbReference type="PRINTS" id="PR00038">
    <property type="entry name" value="HTHLUXR"/>
</dbReference>
<dbReference type="InterPro" id="IPR036388">
    <property type="entry name" value="WH-like_DNA-bd_sf"/>
</dbReference>
<dbReference type="InterPro" id="IPR016032">
    <property type="entry name" value="Sig_transdc_resp-reg_C-effctor"/>
</dbReference>
<dbReference type="EMBL" id="UOEB01000244">
    <property type="protein sequence ID" value="VAV85736.1"/>
    <property type="molecule type" value="Genomic_DNA"/>
</dbReference>
<gene>
    <name evidence="2" type="ORF">MNBD_BACTEROID02-34</name>
</gene>
<evidence type="ECO:0000259" key="1">
    <source>
        <dbReference type="PROSITE" id="PS50043"/>
    </source>
</evidence>
<dbReference type="InterPro" id="IPR000792">
    <property type="entry name" value="Tscrpt_reg_LuxR_C"/>
</dbReference>
<dbReference type="PROSITE" id="PS00622">
    <property type="entry name" value="HTH_LUXR_1"/>
    <property type="match status" value="1"/>
</dbReference>
<evidence type="ECO:0000313" key="2">
    <source>
        <dbReference type="EMBL" id="VAV85736.1"/>
    </source>
</evidence>
<dbReference type="SUPFAM" id="SSF46894">
    <property type="entry name" value="C-terminal effector domain of the bipartite response regulators"/>
    <property type="match status" value="1"/>
</dbReference>
<dbReference type="PROSITE" id="PS50043">
    <property type="entry name" value="HTH_LUXR_2"/>
    <property type="match status" value="1"/>
</dbReference>
<dbReference type="Pfam" id="PF00196">
    <property type="entry name" value="GerE"/>
    <property type="match status" value="1"/>
</dbReference>
<feature type="domain" description="HTH luxR-type" evidence="1">
    <location>
        <begin position="1"/>
        <end position="48"/>
    </location>
</feature>
<proteinExistence type="predicted"/>